<protein>
    <submittedName>
        <fullName evidence="1">Chemotaxis protein CheY</fullName>
    </submittedName>
</protein>
<organism evidence="1 2">
    <name type="scientific">Pseudomonas koreensis</name>
    <dbReference type="NCBI Taxonomy" id="198620"/>
    <lineage>
        <taxon>Bacteria</taxon>
        <taxon>Pseudomonadati</taxon>
        <taxon>Pseudomonadota</taxon>
        <taxon>Gammaproteobacteria</taxon>
        <taxon>Pseudomonadales</taxon>
        <taxon>Pseudomonadaceae</taxon>
        <taxon>Pseudomonas</taxon>
    </lineage>
</organism>
<dbReference type="EMBL" id="JAOSKY010000015">
    <property type="protein sequence ID" value="MCU7250400.1"/>
    <property type="molecule type" value="Genomic_DNA"/>
</dbReference>
<sequence>MINKTLRILIADPQHFHRMKIERMFNRLDYYRIAPVQSLDELLMLIDYSCEPFDGVVVNADLAANRLNLHEFLFDSLHVRHALIYNDPVCGPLQDNVHASRAALPSVCAIERLMAAVEHSASSGACAPLSQWRTQAHFG</sequence>
<dbReference type="Proteomes" id="UP001139955">
    <property type="component" value="Unassembled WGS sequence"/>
</dbReference>
<gene>
    <name evidence="1" type="ORF">OC940_21525</name>
</gene>
<proteinExistence type="predicted"/>
<name>A0A9X3BD89_9PSED</name>
<keyword evidence="2" id="KW-1185">Reference proteome</keyword>
<accession>A0A9X3BD89</accession>
<comment type="caution">
    <text evidence="1">The sequence shown here is derived from an EMBL/GenBank/DDBJ whole genome shotgun (WGS) entry which is preliminary data.</text>
</comment>
<dbReference type="AlphaFoldDB" id="A0A9X3BD89"/>
<dbReference type="RefSeq" id="WP_301623042.1">
    <property type="nucleotide sequence ID" value="NZ_JAOSKY010000015.1"/>
</dbReference>
<reference evidence="1" key="1">
    <citation type="submission" date="2022-09" db="EMBL/GenBank/DDBJ databases">
        <authorList>
            <person name="Cesa-Luna C."/>
            <person name="Girard L."/>
            <person name="Lood C."/>
            <person name="Hofte M."/>
            <person name="De Mot R."/>
        </authorList>
    </citation>
    <scope>NUCLEOTIDE SEQUENCE</scope>
    <source>
        <strain evidence="1">B1M3-32</strain>
    </source>
</reference>
<evidence type="ECO:0000313" key="1">
    <source>
        <dbReference type="EMBL" id="MCU7250400.1"/>
    </source>
</evidence>
<reference evidence="1" key="2">
    <citation type="journal article" date="2023" name="mSystems">
        <title>Charting the Lipopeptidome of Nonpathogenic Pseudomonas.</title>
        <authorList>
            <person name="Cesa-Luna C."/>
            <person name="Geudens N."/>
            <person name="Girard L."/>
            <person name="De Roo V."/>
            <person name="Maklad H.R."/>
            <person name="Martins J.C."/>
            <person name="Hofte M."/>
            <person name="De Mot R."/>
        </authorList>
    </citation>
    <scope>NUCLEOTIDE SEQUENCE</scope>
    <source>
        <strain evidence="1">B1M3-32</strain>
    </source>
</reference>
<evidence type="ECO:0000313" key="2">
    <source>
        <dbReference type="Proteomes" id="UP001139955"/>
    </source>
</evidence>